<evidence type="ECO:0000313" key="2">
    <source>
        <dbReference type="Proteomes" id="UP000184499"/>
    </source>
</evidence>
<dbReference type="InterPro" id="IPR053204">
    <property type="entry name" value="Oxopyrrolidines_Biosynth-assoc"/>
</dbReference>
<organism evidence="1 2">
    <name type="scientific">Aspergillus brasiliensis (strain CBS 101740 / IMI 381727 / IBT 21946)</name>
    <dbReference type="NCBI Taxonomy" id="767769"/>
    <lineage>
        <taxon>Eukaryota</taxon>
        <taxon>Fungi</taxon>
        <taxon>Dikarya</taxon>
        <taxon>Ascomycota</taxon>
        <taxon>Pezizomycotina</taxon>
        <taxon>Eurotiomycetes</taxon>
        <taxon>Eurotiomycetidae</taxon>
        <taxon>Eurotiales</taxon>
        <taxon>Aspergillaceae</taxon>
        <taxon>Aspergillus</taxon>
        <taxon>Aspergillus subgen. Circumdati</taxon>
    </lineage>
</organism>
<dbReference type="GeneID" id="93572560"/>
<dbReference type="Pfam" id="PF12311">
    <property type="entry name" value="DUF3632"/>
    <property type="match status" value="1"/>
</dbReference>
<dbReference type="Proteomes" id="UP000184499">
    <property type="component" value="Unassembled WGS sequence"/>
</dbReference>
<reference evidence="2" key="1">
    <citation type="journal article" date="2017" name="Genome Biol.">
        <title>Comparative genomics reveals high biological diversity and specific adaptations in the industrially and medically important fungal genus Aspergillus.</title>
        <authorList>
            <person name="de Vries R.P."/>
            <person name="Riley R."/>
            <person name="Wiebenga A."/>
            <person name="Aguilar-Osorio G."/>
            <person name="Amillis S."/>
            <person name="Uchima C.A."/>
            <person name="Anderluh G."/>
            <person name="Asadollahi M."/>
            <person name="Askin M."/>
            <person name="Barry K."/>
            <person name="Battaglia E."/>
            <person name="Bayram O."/>
            <person name="Benocci T."/>
            <person name="Braus-Stromeyer S.A."/>
            <person name="Caldana C."/>
            <person name="Canovas D."/>
            <person name="Cerqueira G.C."/>
            <person name="Chen F."/>
            <person name="Chen W."/>
            <person name="Choi C."/>
            <person name="Clum A."/>
            <person name="Dos Santos R.A."/>
            <person name="Damasio A.R."/>
            <person name="Diallinas G."/>
            <person name="Emri T."/>
            <person name="Fekete E."/>
            <person name="Flipphi M."/>
            <person name="Freyberg S."/>
            <person name="Gallo A."/>
            <person name="Gournas C."/>
            <person name="Habgood R."/>
            <person name="Hainaut M."/>
            <person name="Harispe M.L."/>
            <person name="Henrissat B."/>
            <person name="Hilden K.S."/>
            <person name="Hope R."/>
            <person name="Hossain A."/>
            <person name="Karabika E."/>
            <person name="Karaffa L."/>
            <person name="Karanyi Z."/>
            <person name="Krasevec N."/>
            <person name="Kuo A."/>
            <person name="Kusch H."/>
            <person name="LaButti K."/>
            <person name="Lagendijk E.L."/>
            <person name="Lapidus A."/>
            <person name="Levasseur A."/>
            <person name="Lindquist E."/>
            <person name="Lipzen A."/>
            <person name="Logrieco A.F."/>
            <person name="MacCabe A."/>
            <person name="Maekelae M.R."/>
            <person name="Malavazi I."/>
            <person name="Melin P."/>
            <person name="Meyer V."/>
            <person name="Mielnichuk N."/>
            <person name="Miskei M."/>
            <person name="Molnar A.P."/>
            <person name="Mule G."/>
            <person name="Ngan C.Y."/>
            <person name="Orejas M."/>
            <person name="Orosz E."/>
            <person name="Ouedraogo J.P."/>
            <person name="Overkamp K.M."/>
            <person name="Park H.-S."/>
            <person name="Perrone G."/>
            <person name="Piumi F."/>
            <person name="Punt P.J."/>
            <person name="Ram A.F."/>
            <person name="Ramon A."/>
            <person name="Rauscher S."/>
            <person name="Record E."/>
            <person name="Riano-Pachon D.M."/>
            <person name="Robert V."/>
            <person name="Roehrig J."/>
            <person name="Ruller R."/>
            <person name="Salamov A."/>
            <person name="Salih N.S."/>
            <person name="Samson R.A."/>
            <person name="Sandor E."/>
            <person name="Sanguinetti M."/>
            <person name="Schuetze T."/>
            <person name="Sepcic K."/>
            <person name="Shelest E."/>
            <person name="Sherlock G."/>
            <person name="Sophianopoulou V."/>
            <person name="Squina F.M."/>
            <person name="Sun H."/>
            <person name="Susca A."/>
            <person name="Todd R.B."/>
            <person name="Tsang A."/>
            <person name="Unkles S.E."/>
            <person name="van de Wiele N."/>
            <person name="van Rossen-Uffink D."/>
            <person name="Oliveira J.V."/>
            <person name="Vesth T.C."/>
            <person name="Visser J."/>
            <person name="Yu J.-H."/>
            <person name="Zhou M."/>
            <person name="Andersen M.R."/>
            <person name="Archer D.B."/>
            <person name="Baker S.E."/>
            <person name="Benoit I."/>
            <person name="Brakhage A.A."/>
            <person name="Braus G.H."/>
            <person name="Fischer R."/>
            <person name="Frisvad J.C."/>
            <person name="Goldman G.H."/>
            <person name="Houbraken J."/>
            <person name="Oakley B."/>
            <person name="Pocsi I."/>
            <person name="Scazzocchio C."/>
            <person name="Seiboth B."/>
            <person name="vanKuyk P.A."/>
            <person name="Wortman J."/>
            <person name="Dyer P.S."/>
            <person name="Grigoriev I.V."/>
        </authorList>
    </citation>
    <scope>NUCLEOTIDE SEQUENCE [LARGE SCALE GENOMIC DNA]</scope>
    <source>
        <strain evidence="2">CBS 101740 / IMI 381727 / IBT 21946</strain>
    </source>
</reference>
<dbReference type="RefSeq" id="XP_067474982.1">
    <property type="nucleotide sequence ID" value="XM_067620072.1"/>
</dbReference>
<name>A0A1L9U826_ASPBC</name>
<dbReference type="AlphaFoldDB" id="A0A1L9U826"/>
<protein>
    <submittedName>
        <fullName evidence="1">Uncharacterized protein</fullName>
    </submittedName>
</protein>
<evidence type="ECO:0000313" key="1">
    <source>
        <dbReference type="EMBL" id="OJJ67733.1"/>
    </source>
</evidence>
<dbReference type="PANTHER" id="PTHR38797">
    <property type="entry name" value="NUCLEAR PORE COMPLEX PROTEIN NUP85-RELATED"/>
    <property type="match status" value="1"/>
</dbReference>
<dbReference type="EMBL" id="KV878693">
    <property type="protein sequence ID" value="OJJ67733.1"/>
    <property type="molecule type" value="Genomic_DNA"/>
</dbReference>
<dbReference type="OrthoDB" id="3350591at2759"/>
<sequence length="288" mass="33877">MEALQEESIERPEYPVIDELVQNPAVSPAEAVQRLLRVREDLHRERQESESPSDIDGNHTWCAMTRVVDNANITPAEQQGKLLDFLAELQHTKVVDPVTGEEPTVVDCKLWTELPYLAIYLRDCYGFRFKPDYAQQVDEDPQKEYPPSDLQEWENRNAFMAQLTARADHFCPVMDASLYAFYSCRSAFQEEPMIEETVRTACIWYIHAGQRIWENCQVRRVFGDDDDPPPRRSFNMKKWRRYKKGLYVAQQAFPRESTQEMIRMALEEIKKAERGEYGYYEKKTKKMN</sequence>
<dbReference type="InterPro" id="IPR022085">
    <property type="entry name" value="OpdG"/>
</dbReference>
<dbReference type="OMA" id="VEYLCHI"/>
<keyword evidence="2" id="KW-1185">Reference proteome</keyword>
<dbReference type="VEuPathDB" id="FungiDB:ASPBRDRAFT_186370"/>
<gene>
    <name evidence="1" type="ORF">ASPBRDRAFT_186370</name>
</gene>
<accession>A0A1L9U826</accession>
<proteinExistence type="predicted"/>
<dbReference type="STRING" id="767769.A0A1L9U826"/>